<evidence type="ECO:0000256" key="2">
    <source>
        <dbReference type="ARBA" id="ARBA00023163"/>
    </source>
</evidence>
<evidence type="ECO:0000313" key="5">
    <source>
        <dbReference type="Proteomes" id="UP000824108"/>
    </source>
</evidence>
<feature type="domain" description="HTH araC/xylS-type" evidence="3">
    <location>
        <begin position="1"/>
        <end position="31"/>
    </location>
</feature>
<protein>
    <submittedName>
        <fullName evidence="4">Helix-turn-helix domain-containing protein</fullName>
    </submittedName>
</protein>
<dbReference type="GO" id="GO:0003700">
    <property type="term" value="F:DNA-binding transcription factor activity"/>
    <property type="evidence" value="ECO:0007669"/>
    <property type="project" value="InterPro"/>
</dbReference>
<dbReference type="GO" id="GO:0043565">
    <property type="term" value="F:sequence-specific DNA binding"/>
    <property type="evidence" value="ECO:0007669"/>
    <property type="project" value="InterPro"/>
</dbReference>
<evidence type="ECO:0000259" key="3">
    <source>
        <dbReference type="PROSITE" id="PS01124"/>
    </source>
</evidence>
<comment type="caution">
    <text evidence="4">The sequence shown here is derived from an EMBL/GenBank/DDBJ whole genome shotgun (WGS) entry which is preliminary data.</text>
</comment>
<dbReference type="SUPFAM" id="SSF46689">
    <property type="entry name" value="Homeodomain-like"/>
    <property type="match status" value="1"/>
</dbReference>
<keyword evidence="2" id="KW-0804">Transcription</keyword>
<gene>
    <name evidence="4" type="ORF">H9807_07290</name>
</gene>
<dbReference type="Proteomes" id="UP000824108">
    <property type="component" value="Unassembled WGS sequence"/>
</dbReference>
<evidence type="ECO:0000256" key="1">
    <source>
        <dbReference type="ARBA" id="ARBA00023015"/>
    </source>
</evidence>
<keyword evidence="1" id="KW-0805">Transcription regulation</keyword>
<dbReference type="InterPro" id="IPR018060">
    <property type="entry name" value="HTH_AraC"/>
</dbReference>
<dbReference type="EMBL" id="DXAV01000059">
    <property type="protein sequence ID" value="HIZ91901.1"/>
    <property type="molecule type" value="Genomic_DNA"/>
</dbReference>
<sequence length="34" mass="3917">MAEEIGIPNLSQFSKLFHKQTGMSPTLYLQKQHI</sequence>
<name>A0A9D2GZL1_9BACE</name>
<proteinExistence type="predicted"/>
<reference evidence="4" key="1">
    <citation type="journal article" date="2021" name="PeerJ">
        <title>Extensive microbial diversity within the chicken gut microbiome revealed by metagenomics and culture.</title>
        <authorList>
            <person name="Gilroy R."/>
            <person name="Ravi A."/>
            <person name="Getino M."/>
            <person name="Pursley I."/>
            <person name="Horton D.L."/>
            <person name="Alikhan N.F."/>
            <person name="Baker D."/>
            <person name="Gharbi K."/>
            <person name="Hall N."/>
            <person name="Watson M."/>
            <person name="Adriaenssens E.M."/>
            <person name="Foster-Nyarko E."/>
            <person name="Jarju S."/>
            <person name="Secka A."/>
            <person name="Antonio M."/>
            <person name="Oren A."/>
            <person name="Chaudhuri R.R."/>
            <person name="La Ragione R."/>
            <person name="Hildebrand F."/>
            <person name="Pallen M.J."/>
        </authorList>
    </citation>
    <scope>NUCLEOTIDE SEQUENCE</scope>
    <source>
        <strain evidence="4">CHK118-2852</strain>
    </source>
</reference>
<organism evidence="4 5">
    <name type="scientific">Candidatus Bacteroides merdavium</name>
    <dbReference type="NCBI Taxonomy" id="2838472"/>
    <lineage>
        <taxon>Bacteria</taxon>
        <taxon>Pseudomonadati</taxon>
        <taxon>Bacteroidota</taxon>
        <taxon>Bacteroidia</taxon>
        <taxon>Bacteroidales</taxon>
        <taxon>Bacteroidaceae</taxon>
        <taxon>Bacteroides</taxon>
    </lineage>
</organism>
<accession>A0A9D2GZL1</accession>
<dbReference type="InterPro" id="IPR009057">
    <property type="entry name" value="Homeodomain-like_sf"/>
</dbReference>
<dbReference type="Pfam" id="PF00165">
    <property type="entry name" value="HTH_AraC"/>
    <property type="match status" value="1"/>
</dbReference>
<dbReference type="Gene3D" id="1.10.10.60">
    <property type="entry name" value="Homeodomain-like"/>
    <property type="match status" value="1"/>
</dbReference>
<evidence type="ECO:0000313" key="4">
    <source>
        <dbReference type="EMBL" id="HIZ91901.1"/>
    </source>
</evidence>
<dbReference type="AlphaFoldDB" id="A0A9D2GZL1"/>
<reference evidence="4" key="2">
    <citation type="submission" date="2021-04" db="EMBL/GenBank/DDBJ databases">
        <authorList>
            <person name="Gilroy R."/>
        </authorList>
    </citation>
    <scope>NUCLEOTIDE SEQUENCE</scope>
    <source>
        <strain evidence="4">CHK118-2852</strain>
    </source>
</reference>
<dbReference type="PROSITE" id="PS01124">
    <property type="entry name" value="HTH_ARAC_FAMILY_2"/>
    <property type="match status" value="1"/>
</dbReference>